<dbReference type="CDD" id="cd21151">
    <property type="entry name" value="PUA_Nip7-like"/>
    <property type="match status" value="1"/>
</dbReference>
<dbReference type="SUPFAM" id="SSF88802">
    <property type="entry name" value="Pre-PUA domain"/>
    <property type="match status" value="1"/>
</dbReference>
<dbReference type="InterPro" id="IPR036974">
    <property type="entry name" value="PUA_sf"/>
</dbReference>
<dbReference type="CDD" id="cd21146">
    <property type="entry name" value="Nip7_N_euk"/>
    <property type="match status" value="1"/>
</dbReference>
<dbReference type="GO" id="GO:0042255">
    <property type="term" value="P:ribosome assembly"/>
    <property type="evidence" value="ECO:0007669"/>
    <property type="project" value="InterPro"/>
</dbReference>
<feature type="domain" description="60S ribosome subunit biogenesis protein NIP7 pre-PUA" evidence="4">
    <location>
        <begin position="1"/>
        <end position="73"/>
    </location>
</feature>
<dbReference type="Gene3D" id="2.30.130.10">
    <property type="entry name" value="PUA domain"/>
    <property type="match status" value="1"/>
</dbReference>
<proteinExistence type="inferred from homology"/>
<accession>A0A7H4LGL2</accession>
<feature type="compositionally biased region" description="Basic residues" evidence="3">
    <location>
        <begin position="82"/>
        <end position="91"/>
    </location>
</feature>
<organism evidence="5 6">
    <name type="scientific">Triticum aestivum</name>
    <name type="common">Wheat</name>
    <dbReference type="NCBI Taxonomy" id="4565"/>
    <lineage>
        <taxon>Eukaryota</taxon>
        <taxon>Viridiplantae</taxon>
        <taxon>Streptophyta</taxon>
        <taxon>Embryophyta</taxon>
        <taxon>Tracheophyta</taxon>
        <taxon>Spermatophyta</taxon>
        <taxon>Magnoliopsida</taxon>
        <taxon>Liliopsida</taxon>
        <taxon>Poales</taxon>
        <taxon>Poaceae</taxon>
        <taxon>BOP clade</taxon>
        <taxon>Pooideae</taxon>
        <taxon>Triticodae</taxon>
        <taxon>Triticeae</taxon>
        <taxon>Triticinae</taxon>
        <taxon>Triticum</taxon>
    </lineage>
</organism>
<dbReference type="InterPro" id="IPR055359">
    <property type="entry name" value="Nip7_N_euk"/>
</dbReference>
<keyword evidence="2" id="KW-0539">Nucleus</keyword>
<dbReference type="GO" id="GO:0003723">
    <property type="term" value="F:RNA binding"/>
    <property type="evidence" value="ECO:0007669"/>
    <property type="project" value="UniProtKB-KW"/>
</dbReference>
<protein>
    <recommendedName>
        <fullName evidence="2">60S ribosome subunit biogenesis protein NIP7 homolog</fullName>
    </recommendedName>
</protein>
<dbReference type="PIRSF" id="PIRSF017190">
    <property type="entry name" value="Rbsml_synth_fac_NIP7"/>
    <property type="match status" value="1"/>
</dbReference>
<comment type="similarity">
    <text evidence="2">Belongs to the NIP7 family.</text>
</comment>
<feature type="compositionally biased region" description="Low complexity" evidence="3">
    <location>
        <begin position="65"/>
        <end position="81"/>
    </location>
</feature>
<dbReference type="EMBL" id="LS480641">
    <property type="protein sequence ID" value="SPT17750.1"/>
    <property type="molecule type" value="Genomic_DNA"/>
</dbReference>
<dbReference type="Pfam" id="PF17833">
    <property type="entry name" value="pre-PUA_NIP7"/>
    <property type="match status" value="1"/>
</dbReference>
<evidence type="ECO:0000256" key="3">
    <source>
        <dbReference type="SAM" id="MobiDB-lite"/>
    </source>
</evidence>
<keyword evidence="2" id="KW-0690">Ribosome biogenesis</keyword>
<evidence type="ECO:0000256" key="1">
    <source>
        <dbReference type="ARBA" id="ARBA00022884"/>
    </source>
</evidence>
<dbReference type="InterPro" id="IPR016686">
    <property type="entry name" value="Ribosomal_synth_fac_NIP7"/>
</dbReference>
<evidence type="ECO:0000256" key="2">
    <source>
        <dbReference type="PIRNR" id="PIRNR017190"/>
    </source>
</evidence>
<gene>
    <name evidence="5" type="ORF">CAMPLR22A2D_LOCUS2361</name>
</gene>
<comment type="function">
    <text evidence="2">Required for proper 27S pre-rRNA processing and 60S ribosome subunit assembly.</text>
</comment>
<dbReference type="Gene3D" id="3.10.450.220">
    <property type="match status" value="1"/>
</dbReference>
<dbReference type="InterPro" id="IPR005155">
    <property type="entry name" value="UPF0113_PUA"/>
</dbReference>
<reference evidence="5 6" key="1">
    <citation type="submission" date="2018-05" db="EMBL/GenBank/DDBJ databases">
        <authorList>
            <person name="Thind KAUR A."/>
        </authorList>
    </citation>
    <scope>NUCLEOTIDE SEQUENCE [LARGE SCALE GENOMIC DNA]</scope>
</reference>
<evidence type="ECO:0000313" key="6">
    <source>
        <dbReference type="Proteomes" id="UP000280104"/>
    </source>
</evidence>
<name>A0A7H4LGL2_WHEAT</name>
<evidence type="ECO:0000259" key="4">
    <source>
        <dbReference type="Pfam" id="PF17833"/>
    </source>
</evidence>
<sequence>MRPLDEKETTMVLEKLFKFTGPNLKHLLERPSAEGPDPEPGSYCLRLHKNRVFYASKSLVRRASPRSARPSIGKFTHGGAHPPHHPRARPPRRPCVLPHLAEARHGAFVPLRQLRAQVRARAHHREHQVSMSMADVPLRFEVAARGAQDCRKADTNGVVVLHQSDDDEYLRKEEELM</sequence>
<dbReference type="GO" id="GO:0005634">
    <property type="term" value="C:nucleus"/>
    <property type="evidence" value="ECO:0007669"/>
    <property type="project" value="InterPro"/>
</dbReference>
<dbReference type="AlphaFoldDB" id="A0A7H4LGL2"/>
<feature type="region of interest" description="Disordered" evidence="3">
    <location>
        <begin position="63"/>
        <end position="91"/>
    </location>
</feature>
<comment type="subunit">
    <text evidence="2">Interacts with pre-ribosome complex.</text>
</comment>
<evidence type="ECO:0000313" key="5">
    <source>
        <dbReference type="EMBL" id="SPT17750.1"/>
    </source>
</evidence>
<dbReference type="InterPro" id="IPR040598">
    <property type="entry name" value="NIP7_N"/>
</dbReference>
<dbReference type="Proteomes" id="UP000280104">
    <property type="component" value="Chromosome II"/>
</dbReference>
<keyword evidence="1 2" id="KW-0694">RNA-binding</keyword>